<feature type="non-terminal residue" evidence="1">
    <location>
        <position position="298"/>
    </location>
</feature>
<organism evidence="1 2">
    <name type="scientific">Linderina macrospora</name>
    <dbReference type="NCBI Taxonomy" id="4868"/>
    <lineage>
        <taxon>Eukaryota</taxon>
        <taxon>Fungi</taxon>
        <taxon>Fungi incertae sedis</taxon>
        <taxon>Zoopagomycota</taxon>
        <taxon>Kickxellomycotina</taxon>
        <taxon>Kickxellomycetes</taxon>
        <taxon>Kickxellales</taxon>
        <taxon>Kickxellaceae</taxon>
        <taxon>Linderina</taxon>
    </lineage>
</organism>
<sequence length="298" mass="31848">MGLFDKKKDAAGDPSGIGGMAGSGAYDAAAGWGTAFDSNDVDGSHDDPRYRSNPLTSQANPSRVTVNRTLGDNDTDDDLVLGAHRARLANPSRAQVAPASTAQVSVAATSEHGVNEVTTPEQVAVSVATCFANAVPYYRLSSSILVACPSEQAMSGELFSEEASLVYNEACYQGLSFAARDSLEPHVFELVSDAYAHMRRLTQDQLFILSGASGSGKSESAKFIHDQVCILASHAGRHNTRAQHQLSHVTAVVEAFSNALTLESRNSTRAGIWQEIQFNERGRISGNKVVAFGLDRWR</sequence>
<accession>A0ACC1J781</accession>
<dbReference type="EMBL" id="JANBPW010002606">
    <property type="protein sequence ID" value="KAJ1940225.1"/>
    <property type="molecule type" value="Genomic_DNA"/>
</dbReference>
<gene>
    <name evidence="1" type="ORF">FBU59_003876</name>
</gene>
<comment type="caution">
    <text evidence="1">The sequence shown here is derived from an EMBL/GenBank/DDBJ whole genome shotgun (WGS) entry which is preliminary data.</text>
</comment>
<reference evidence="1" key="1">
    <citation type="submission" date="2022-07" db="EMBL/GenBank/DDBJ databases">
        <title>Phylogenomic reconstructions and comparative analyses of Kickxellomycotina fungi.</title>
        <authorList>
            <person name="Reynolds N.K."/>
            <person name="Stajich J.E."/>
            <person name="Barry K."/>
            <person name="Grigoriev I.V."/>
            <person name="Crous P."/>
            <person name="Smith M.E."/>
        </authorList>
    </citation>
    <scope>NUCLEOTIDE SEQUENCE</scope>
    <source>
        <strain evidence="1">NRRL 5244</strain>
    </source>
</reference>
<keyword evidence="2" id="KW-1185">Reference proteome</keyword>
<evidence type="ECO:0000313" key="1">
    <source>
        <dbReference type="EMBL" id="KAJ1940225.1"/>
    </source>
</evidence>
<dbReference type="Proteomes" id="UP001150603">
    <property type="component" value="Unassembled WGS sequence"/>
</dbReference>
<name>A0ACC1J781_9FUNG</name>
<evidence type="ECO:0000313" key="2">
    <source>
        <dbReference type="Proteomes" id="UP001150603"/>
    </source>
</evidence>
<protein>
    <submittedName>
        <fullName evidence="1">Uncharacterized protein</fullName>
    </submittedName>
</protein>
<proteinExistence type="predicted"/>